<evidence type="ECO:0000313" key="1">
    <source>
        <dbReference type="EMBL" id="VDM66925.1"/>
    </source>
</evidence>
<dbReference type="OrthoDB" id="5841337at2759"/>
<accession>A0A3P7K6H8</accession>
<keyword evidence="2" id="KW-1185">Reference proteome</keyword>
<gene>
    <name evidence="1" type="ORF">SVUK_LOCUS1923</name>
</gene>
<name>A0A3P7K6H8_STRVU</name>
<evidence type="ECO:0000313" key="2">
    <source>
        <dbReference type="Proteomes" id="UP000270094"/>
    </source>
</evidence>
<dbReference type="Proteomes" id="UP000270094">
    <property type="component" value="Unassembled WGS sequence"/>
</dbReference>
<sequence length="170" mass="20387">MPKHEDILKARVKEVEDKEVELCIAHMRFLSKFYITIIENKRAQMNMAHTQFLANRNDWNAHNDWTGSKQKIIELYRYWLRELMNVTLVDDVRAICMHQMMAADCYWFLAKMHQPAFHPGHSNYEMACRCMLKILRALIDLLPHQNNFFVYLIRKYSYVVTDYLKAVGLR</sequence>
<proteinExistence type="predicted"/>
<dbReference type="EMBL" id="UYYB01004083">
    <property type="protein sequence ID" value="VDM66925.1"/>
    <property type="molecule type" value="Genomic_DNA"/>
</dbReference>
<reference evidence="1 2" key="1">
    <citation type="submission" date="2018-11" db="EMBL/GenBank/DDBJ databases">
        <authorList>
            <consortium name="Pathogen Informatics"/>
        </authorList>
    </citation>
    <scope>NUCLEOTIDE SEQUENCE [LARGE SCALE GENOMIC DNA]</scope>
</reference>
<dbReference type="AlphaFoldDB" id="A0A3P7K6H8"/>
<organism evidence="1 2">
    <name type="scientific">Strongylus vulgaris</name>
    <name type="common">Blood worm</name>
    <dbReference type="NCBI Taxonomy" id="40348"/>
    <lineage>
        <taxon>Eukaryota</taxon>
        <taxon>Metazoa</taxon>
        <taxon>Ecdysozoa</taxon>
        <taxon>Nematoda</taxon>
        <taxon>Chromadorea</taxon>
        <taxon>Rhabditida</taxon>
        <taxon>Rhabditina</taxon>
        <taxon>Rhabditomorpha</taxon>
        <taxon>Strongyloidea</taxon>
        <taxon>Strongylidae</taxon>
        <taxon>Strongylus</taxon>
    </lineage>
</organism>
<protein>
    <submittedName>
        <fullName evidence="1">Uncharacterized protein</fullName>
    </submittedName>
</protein>